<proteinExistence type="predicted"/>
<name>A0A0C2A0B4_9BACT</name>
<evidence type="ECO:0000313" key="1">
    <source>
        <dbReference type="EMBL" id="KIG16808.1"/>
    </source>
</evidence>
<gene>
    <name evidence="1" type="ORF">DB30_03970</name>
</gene>
<reference evidence="1 2" key="1">
    <citation type="submission" date="2014-12" db="EMBL/GenBank/DDBJ databases">
        <title>Genome assembly of Enhygromyxa salina DSM 15201.</title>
        <authorList>
            <person name="Sharma G."/>
            <person name="Subramanian S."/>
        </authorList>
    </citation>
    <scope>NUCLEOTIDE SEQUENCE [LARGE SCALE GENOMIC DNA]</scope>
    <source>
        <strain evidence="1 2">DSM 15201</strain>
    </source>
</reference>
<evidence type="ECO:0000313" key="2">
    <source>
        <dbReference type="Proteomes" id="UP000031599"/>
    </source>
</evidence>
<dbReference type="EMBL" id="JMCC02000031">
    <property type="protein sequence ID" value="KIG16808.1"/>
    <property type="molecule type" value="Genomic_DNA"/>
</dbReference>
<dbReference type="Proteomes" id="UP000031599">
    <property type="component" value="Unassembled WGS sequence"/>
</dbReference>
<comment type="caution">
    <text evidence="1">The sequence shown here is derived from an EMBL/GenBank/DDBJ whole genome shotgun (WGS) entry which is preliminary data.</text>
</comment>
<organism evidence="1 2">
    <name type="scientific">Enhygromyxa salina</name>
    <dbReference type="NCBI Taxonomy" id="215803"/>
    <lineage>
        <taxon>Bacteria</taxon>
        <taxon>Pseudomonadati</taxon>
        <taxon>Myxococcota</taxon>
        <taxon>Polyangia</taxon>
        <taxon>Nannocystales</taxon>
        <taxon>Nannocystaceae</taxon>
        <taxon>Enhygromyxa</taxon>
    </lineage>
</organism>
<dbReference type="AlphaFoldDB" id="A0A0C2A0B4"/>
<protein>
    <submittedName>
        <fullName evidence="1">Uncharacterized protein</fullName>
    </submittedName>
</protein>
<accession>A0A0C2A0B4</accession>
<sequence>MDWRRWVLGDGIPVPPRRFMALSKPPERGDWRDPDVGWGLILPYGEDLDEAAAGRVEDAPEPIQRLFEHRSQPNNGRVQTPPLFRWHPSFTGRYHRLRRYYPDGRHEDLSIVGSSRGVGIGKIPEYLLICASPKRIPWSLQFVLNGAMLVGRLDLSNAGIDNYVSALIDDWSDAKARPDASLVWSAFNGSTDLGRLARDTIAVPVVEGLRTGPELGAGLCFMDGRDDTADVAALMSTLAMLAPGLIVTTSHGYTNPADNHELTGASLGTLVDANREKLETAALLTAWSPEGAIWYAHACCSAGSEGRNRYAGLVAKDRQLDRMLEGIAALGDHCAPLPRALLAAERPLRAFVGHVQPTFDWSLRERETSQPLTGALTHALTDELYRLRPVAMAFRRSFHDALILHTLYEQTLRDYNNGNGDLGLALALRLTAIDRSSMVVLGDPTVTLAPEVSPE</sequence>